<gene>
    <name evidence="10" type="ORF">I9W82_001955</name>
</gene>
<dbReference type="InterPro" id="IPR029617">
    <property type="entry name" value="Snt2"/>
</dbReference>
<dbReference type="SMART" id="SM00439">
    <property type="entry name" value="BAH"/>
    <property type="match status" value="1"/>
</dbReference>
<feature type="domain" description="BAH" evidence="7">
    <location>
        <begin position="131"/>
        <end position="293"/>
    </location>
</feature>
<dbReference type="Gene3D" id="1.10.10.60">
    <property type="entry name" value="Homeodomain-like"/>
    <property type="match status" value="1"/>
</dbReference>
<feature type="compositionally biased region" description="Basic residues" evidence="5">
    <location>
        <begin position="534"/>
        <end position="543"/>
    </location>
</feature>
<reference evidence="10 11" key="1">
    <citation type="submission" date="2020-12" db="EMBL/GenBank/DDBJ databases">
        <title>Effect of drift, selection, and recombination on the evolution of hybrid genomes in Candida yeast pathogens.</title>
        <authorList>
            <person name="Mixao V."/>
            <person name="Ksiezopolska E."/>
            <person name="Saus E."/>
            <person name="Boekhout T."/>
            <person name="Gacser A."/>
            <person name="Gabaldon T."/>
        </authorList>
    </citation>
    <scope>NUCLEOTIDE SEQUENCE [LARGE SCALE GENOMIC DNA]</scope>
    <source>
        <strain evidence="10 11">BP57</strain>
    </source>
</reference>
<dbReference type="GO" id="GO:0008270">
    <property type="term" value="F:zinc ion binding"/>
    <property type="evidence" value="ECO:0007669"/>
    <property type="project" value="UniProtKB-KW"/>
</dbReference>
<dbReference type="InterPro" id="IPR011011">
    <property type="entry name" value="Znf_FYVE_PHD"/>
</dbReference>
<feature type="compositionally biased region" description="Polar residues" evidence="5">
    <location>
        <begin position="733"/>
        <end position="743"/>
    </location>
</feature>
<dbReference type="CDD" id="cd15497">
    <property type="entry name" value="PHD1_Snt2p_like"/>
    <property type="match status" value="1"/>
</dbReference>
<dbReference type="GeneID" id="93650584"/>
<accession>A0A8H7ZI92</accession>
<dbReference type="InterPro" id="IPR019787">
    <property type="entry name" value="Znf_PHD-finger"/>
</dbReference>
<feature type="region of interest" description="Disordered" evidence="5">
    <location>
        <begin position="530"/>
        <end position="549"/>
    </location>
</feature>
<dbReference type="InterPro" id="IPR009057">
    <property type="entry name" value="Homeodomain-like_sf"/>
</dbReference>
<dbReference type="PANTHER" id="PTHR47672">
    <property type="entry name" value="E3 UBIQUITIN-PROTEIN LIGASE SNT2"/>
    <property type="match status" value="1"/>
</dbReference>
<evidence type="ECO:0000259" key="9">
    <source>
        <dbReference type="PROSITE" id="PS51805"/>
    </source>
</evidence>
<feature type="region of interest" description="Disordered" evidence="5">
    <location>
        <begin position="723"/>
        <end position="765"/>
    </location>
</feature>
<keyword evidence="3" id="KW-0862">Zinc</keyword>
<dbReference type="InterPro" id="IPR013083">
    <property type="entry name" value="Znf_RING/FYVE/PHD"/>
</dbReference>
<dbReference type="InterPro" id="IPR043151">
    <property type="entry name" value="BAH_sf"/>
</dbReference>
<proteinExistence type="predicted"/>
<dbReference type="RefSeq" id="XP_067549191.1">
    <property type="nucleotide sequence ID" value="XM_067690757.1"/>
</dbReference>
<evidence type="ECO:0000313" key="11">
    <source>
        <dbReference type="Proteomes" id="UP000669133"/>
    </source>
</evidence>
<dbReference type="PROSITE" id="PS51293">
    <property type="entry name" value="SANT"/>
    <property type="match status" value="1"/>
</dbReference>
<evidence type="ECO:0000256" key="5">
    <source>
        <dbReference type="SAM" id="MobiDB-lite"/>
    </source>
</evidence>
<dbReference type="InterPro" id="IPR001025">
    <property type="entry name" value="BAH_dom"/>
</dbReference>
<feature type="compositionally biased region" description="Polar residues" evidence="5">
    <location>
        <begin position="75"/>
        <end position="85"/>
    </location>
</feature>
<evidence type="ECO:0000313" key="10">
    <source>
        <dbReference type="EMBL" id="KAG5420075.1"/>
    </source>
</evidence>
<dbReference type="Pfam" id="PF00628">
    <property type="entry name" value="PHD"/>
    <property type="match status" value="2"/>
</dbReference>
<feature type="compositionally biased region" description="Polar residues" evidence="5">
    <location>
        <begin position="16"/>
        <end position="29"/>
    </location>
</feature>
<organism evidence="10 11">
    <name type="scientific">Candida metapsilosis</name>
    <dbReference type="NCBI Taxonomy" id="273372"/>
    <lineage>
        <taxon>Eukaryota</taxon>
        <taxon>Fungi</taxon>
        <taxon>Dikarya</taxon>
        <taxon>Ascomycota</taxon>
        <taxon>Saccharomycotina</taxon>
        <taxon>Pichiomycetes</taxon>
        <taxon>Debaryomycetaceae</taxon>
        <taxon>Candida/Lodderomyces clade</taxon>
        <taxon>Candida</taxon>
    </lineage>
</organism>
<dbReference type="GO" id="GO:0048189">
    <property type="term" value="C:Lid2 complex"/>
    <property type="evidence" value="ECO:0007669"/>
    <property type="project" value="TreeGrafter"/>
</dbReference>
<name>A0A8H7ZI92_9ASCO</name>
<evidence type="ECO:0000256" key="3">
    <source>
        <dbReference type="ARBA" id="ARBA00022833"/>
    </source>
</evidence>
<feature type="region of interest" description="Disordered" evidence="5">
    <location>
        <begin position="240"/>
        <end position="259"/>
    </location>
</feature>
<dbReference type="Gene3D" id="3.30.40.10">
    <property type="entry name" value="Zinc/RING finger domain, C3HC4 (zinc finger)"/>
    <property type="match status" value="2"/>
</dbReference>
<feature type="region of interest" description="Disordered" evidence="5">
    <location>
        <begin position="886"/>
        <end position="920"/>
    </location>
</feature>
<evidence type="ECO:0000256" key="2">
    <source>
        <dbReference type="ARBA" id="ARBA00022771"/>
    </source>
</evidence>
<feature type="compositionally biased region" description="Polar residues" evidence="5">
    <location>
        <begin position="896"/>
        <end position="905"/>
    </location>
</feature>
<feature type="compositionally biased region" description="Basic and acidic residues" evidence="5">
    <location>
        <begin position="906"/>
        <end position="917"/>
    </location>
</feature>
<evidence type="ECO:0000259" key="6">
    <source>
        <dbReference type="PROSITE" id="PS50016"/>
    </source>
</evidence>
<dbReference type="GO" id="GO:0004842">
    <property type="term" value="F:ubiquitin-protein transferase activity"/>
    <property type="evidence" value="ECO:0007669"/>
    <property type="project" value="TreeGrafter"/>
</dbReference>
<dbReference type="OrthoDB" id="336088at2759"/>
<feature type="region of interest" description="Disordered" evidence="5">
    <location>
        <begin position="1"/>
        <end position="89"/>
    </location>
</feature>
<dbReference type="SUPFAM" id="SSF46689">
    <property type="entry name" value="Homeodomain-like"/>
    <property type="match status" value="1"/>
</dbReference>
<protein>
    <submittedName>
        <fullName evidence="10">SNT2</fullName>
    </submittedName>
</protein>
<feature type="domain" description="PHD-type" evidence="9">
    <location>
        <begin position="1074"/>
        <end position="1222"/>
    </location>
</feature>
<evidence type="ECO:0000259" key="8">
    <source>
        <dbReference type="PROSITE" id="PS51293"/>
    </source>
</evidence>
<feature type="domain" description="SANT" evidence="8">
    <location>
        <begin position="664"/>
        <end position="715"/>
    </location>
</feature>
<dbReference type="SMART" id="SM00249">
    <property type="entry name" value="PHD"/>
    <property type="match status" value="3"/>
</dbReference>
<dbReference type="GO" id="GO:0003682">
    <property type="term" value="F:chromatin binding"/>
    <property type="evidence" value="ECO:0007669"/>
    <property type="project" value="InterPro"/>
</dbReference>
<keyword evidence="11" id="KW-1185">Reference proteome</keyword>
<dbReference type="PANTHER" id="PTHR47672:SF1">
    <property type="entry name" value="E3 UBIQUITIN-PROTEIN LIGASE SNT2"/>
    <property type="match status" value="1"/>
</dbReference>
<evidence type="ECO:0000259" key="7">
    <source>
        <dbReference type="PROSITE" id="PS51038"/>
    </source>
</evidence>
<dbReference type="GO" id="GO:0036205">
    <property type="term" value="P:histone catabolic process"/>
    <property type="evidence" value="ECO:0007669"/>
    <property type="project" value="TreeGrafter"/>
</dbReference>
<dbReference type="Pfam" id="PF13832">
    <property type="entry name" value="zf-HC5HC2H_2"/>
    <property type="match status" value="1"/>
</dbReference>
<dbReference type="PROSITE" id="PS50016">
    <property type="entry name" value="ZF_PHD_2"/>
    <property type="match status" value="1"/>
</dbReference>
<dbReference type="EMBL" id="JAEOAQ010000002">
    <property type="protein sequence ID" value="KAG5420075.1"/>
    <property type="molecule type" value="Genomic_DNA"/>
</dbReference>
<dbReference type="InterPro" id="IPR034732">
    <property type="entry name" value="EPHD"/>
</dbReference>
<feature type="domain" description="PHD-type" evidence="6">
    <location>
        <begin position="341"/>
        <end position="393"/>
    </location>
</feature>
<keyword evidence="2 4" id="KW-0863">Zinc-finger</keyword>
<dbReference type="PROSITE" id="PS51805">
    <property type="entry name" value="EPHD"/>
    <property type="match status" value="1"/>
</dbReference>
<dbReference type="Pfam" id="PF01426">
    <property type="entry name" value="BAH"/>
    <property type="match status" value="1"/>
</dbReference>
<dbReference type="PROSITE" id="PS51038">
    <property type="entry name" value="BAH"/>
    <property type="match status" value="1"/>
</dbReference>
<keyword evidence="1" id="KW-0479">Metal-binding</keyword>
<dbReference type="InterPro" id="IPR017884">
    <property type="entry name" value="SANT_dom"/>
</dbReference>
<feature type="compositionally biased region" description="Low complexity" evidence="5">
    <location>
        <begin position="58"/>
        <end position="71"/>
    </location>
</feature>
<comment type="caution">
    <text evidence="10">The sequence shown here is derived from an EMBL/GenBank/DDBJ whole genome shotgun (WGS) entry which is preliminary data.</text>
</comment>
<dbReference type="Gene3D" id="2.30.30.490">
    <property type="match status" value="1"/>
</dbReference>
<dbReference type="InterPro" id="IPR001965">
    <property type="entry name" value="Znf_PHD"/>
</dbReference>
<dbReference type="Proteomes" id="UP000669133">
    <property type="component" value="Unassembled WGS sequence"/>
</dbReference>
<evidence type="ECO:0000256" key="1">
    <source>
        <dbReference type="ARBA" id="ARBA00022723"/>
    </source>
</evidence>
<dbReference type="SUPFAM" id="SSF57903">
    <property type="entry name" value="FYVE/PHD zinc finger"/>
    <property type="match status" value="2"/>
</dbReference>
<sequence>MSQTTSRPKRKAAINKTYNYSLEQQLDYDSSTSSVTSTTSSSSSTSRSGSSNKRKKTNPSPKKSSENSPVKSHSDSPTSLISYNWQPPPKPDDYFSNKLDLTDSYIDLKAQTLYCPHQNLPSKRGKNNKPFSLTKGQCIYMISEPPGEPYYIGRIRGFTNNIHQKYNDADWVPNSEGDLIVPSKGYQFLVQWFFRPRDVSKSSSDSRLLYATMDSDTCPLVSFRGVVDVQLKQDIEDDYNGIGVQSPNNRRHQSKSQTPTGNISAIEAYVQKPNCFYFDRLYDRYMIRSYDVLSTKNLLQYAQVEDSKSKNFLIALNKRFQYIFCETHRTKSLVNSFKANTCNCDICGLWCDGADSISCVECNKYFHMYCLDPPLLKKPSRGFSWSCAVCTKKHEIEYHQNKILMLSHDNKSSNQESLEEELSALGSLEAEVQDLSRAQSVEATDTRAVLPRYEIMAKEFLENDASVTFEERRLKEEWCMRYLGLNAKLEEAVDLDDKSPYPRASTRVGTKHQAVYIPECNDHPIVYYDEEKSPKKKQPNNKSKAKDKQDEFKKLLVPKEYRDVDPRDYPEWLQPRPKGYIERGVDDGAGVTCTLLWKSSERDISDGFAKLDEFVARCAPIAESLGLSPNSPNFCDAVVYSYMKHNGDVDAAYADVSKLDKKILREPVFNREEIKRFEAGVKEFGSELYFVQKKVRTQPLHEVVRFYYLWKKTKNGRQIWGNFEGRTKKSHNPVKQEQQQQTSKKPEHTIIDDLANPDDDSSYENDKVQSQRSKFICKHCDTTSSVQWFRVSGHDANKLDEHGNVVALCFRCAKLWRRYAVVWENPEEVLRKVSKSSGWRKGVESELLTDANAILQYADMSNAMASQDTKDAKSMSVDIKQEPVVEIKSEPKRKSTNGAAPTSKSVKPEPTKVKNETKVQNVDTKPLPRIDEVVSKGLGVSTKSLLFNPNYLAPRSIRIPKKITAKEAKDTLGPIIDHYREVQLADVYSSLSSLQTPHLTSIELPFKPHERKCCVCREHDTTKSALLETLICANCGVNVHASCAGYAIPEKLKPVKEWLCEPCINDMRPINSAIYSCCLCLAHETNFELSFIGSPFVRPDFLKPTSDGRWSHLLCAIFNSDYASFKKSKGSVAHNFLSLDDISKVYLNNCKLQCGICQAYNGSLVRCDLCESATFYHPTCAQDTPNYKLGFKLDTSVKSSQNVKVDEKVGKLKSILVCPKHDQSKDTILNFRTLGKRVGSRDSETKPIVQLYLEDVVKLNKPVSTGPHARALNYIEHRNLYFGKSVSANGDFKNTSRRKTCLQCATDMSPIWWPVEGGANVVCQSCYHNGGPTPTNSSEQFDLSKPLNGEFYSIKDENDSVKNVYHSKPIDESSLVAPVEPVRSKISLGDILI</sequence>
<feature type="compositionally biased region" description="Low complexity" evidence="5">
    <location>
        <begin position="30"/>
        <end position="51"/>
    </location>
</feature>
<evidence type="ECO:0000256" key="4">
    <source>
        <dbReference type="PROSITE-ProRule" id="PRU00146"/>
    </source>
</evidence>